<dbReference type="STRING" id="1236973.JCM9157_2842"/>
<evidence type="ECO:0000313" key="4">
    <source>
        <dbReference type="Proteomes" id="UP000018896"/>
    </source>
</evidence>
<keyword evidence="2" id="KW-1133">Transmembrane helix</keyword>
<accession>W4QUF5</accession>
<feature type="transmembrane region" description="Helical" evidence="2">
    <location>
        <begin position="12"/>
        <end position="34"/>
    </location>
</feature>
<dbReference type="OrthoDB" id="2966977at2"/>
<sequence>MQRQNQLKFKLKSAFTGKLGNVASVFGAIIILYFSVQNEIIFRLFVILFLLGSSYYLNKKINAIKLKTDSPIIPKIPVEELDNQQTQIFQKTVSEKEQQLEKIDLDRTQLLEELFTKAELDELEKKAYREKIKQKESERSYILEDLLMVKGKFQHAVLETKKYFVKQDPMKEVAAAIEMDYVENASIAKLNEEVKQIISTSLSSATVQALLKGHYVDEEYNLTRSGYKALVKVVQEKAK</sequence>
<gene>
    <name evidence="3" type="ORF">JCM9157_2842</name>
</gene>
<dbReference type="AlphaFoldDB" id="W4QUF5"/>
<feature type="transmembrane region" description="Helical" evidence="2">
    <location>
        <begin position="40"/>
        <end position="57"/>
    </location>
</feature>
<dbReference type="RefSeq" id="WP_035665238.1">
    <property type="nucleotide sequence ID" value="NZ_BAUV01000022.1"/>
</dbReference>
<comment type="caution">
    <text evidence="3">The sequence shown here is derived from an EMBL/GenBank/DDBJ whole genome shotgun (WGS) entry which is preliminary data.</text>
</comment>
<evidence type="ECO:0000256" key="1">
    <source>
        <dbReference type="SAM" id="Coils"/>
    </source>
</evidence>
<keyword evidence="2" id="KW-0812">Transmembrane</keyword>
<evidence type="ECO:0000256" key="2">
    <source>
        <dbReference type="SAM" id="Phobius"/>
    </source>
</evidence>
<dbReference type="eggNOG" id="ENOG50347XN">
    <property type="taxonomic scope" value="Bacteria"/>
</dbReference>
<proteinExistence type="predicted"/>
<dbReference type="EMBL" id="BAUV01000022">
    <property type="protein sequence ID" value="GAE35721.1"/>
    <property type="molecule type" value="Genomic_DNA"/>
</dbReference>
<dbReference type="Proteomes" id="UP000018896">
    <property type="component" value="Unassembled WGS sequence"/>
</dbReference>
<keyword evidence="4" id="KW-1185">Reference proteome</keyword>
<organism evidence="3 4">
    <name type="scientific">Halalkalibacter akibai (strain ATCC 43226 / DSM 21942 / CIP 109018 / JCM 9157 / 1139)</name>
    <name type="common">Bacillus akibai</name>
    <dbReference type="NCBI Taxonomy" id="1236973"/>
    <lineage>
        <taxon>Bacteria</taxon>
        <taxon>Bacillati</taxon>
        <taxon>Bacillota</taxon>
        <taxon>Bacilli</taxon>
        <taxon>Bacillales</taxon>
        <taxon>Bacillaceae</taxon>
        <taxon>Halalkalibacter</taxon>
    </lineage>
</organism>
<evidence type="ECO:0000313" key="3">
    <source>
        <dbReference type="EMBL" id="GAE35721.1"/>
    </source>
</evidence>
<name>W4QUF5_HALA3</name>
<feature type="coiled-coil region" evidence="1">
    <location>
        <begin position="93"/>
        <end position="138"/>
    </location>
</feature>
<protein>
    <submittedName>
        <fullName evidence="3">Uncharacterized protein</fullName>
    </submittedName>
</protein>
<keyword evidence="1" id="KW-0175">Coiled coil</keyword>
<reference evidence="3 4" key="1">
    <citation type="journal article" date="2014" name="Genome Announc.">
        <title>Draft Genome Sequences of Three Alkaliphilic Bacillus Strains, Bacillus wakoensis JCM 9140T, Bacillus akibai JCM 9157T, and Bacillus hemicellulosilyticus JCM 9152T.</title>
        <authorList>
            <person name="Yuki M."/>
            <person name="Oshima K."/>
            <person name="Suda W."/>
            <person name="Oshida Y."/>
            <person name="Kitamura K."/>
            <person name="Iida T."/>
            <person name="Hattori M."/>
            <person name="Ohkuma M."/>
        </authorList>
    </citation>
    <scope>NUCLEOTIDE SEQUENCE [LARGE SCALE GENOMIC DNA]</scope>
    <source>
        <strain evidence="3 4">JCM 9157</strain>
    </source>
</reference>
<keyword evidence="2" id="KW-0472">Membrane</keyword>